<keyword evidence="9" id="KW-1185">Reference proteome</keyword>
<dbReference type="CDD" id="cd08071">
    <property type="entry name" value="MPN_DUF2466"/>
    <property type="match status" value="1"/>
</dbReference>
<dbReference type="GO" id="GO:0006508">
    <property type="term" value="P:proteolysis"/>
    <property type="evidence" value="ECO:0007669"/>
    <property type="project" value="UniProtKB-KW"/>
</dbReference>
<dbReference type="GO" id="GO:0008237">
    <property type="term" value="F:metallopeptidase activity"/>
    <property type="evidence" value="ECO:0007669"/>
    <property type="project" value="UniProtKB-KW"/>
</dbReference>
<dbReference type="AlphaFoldDB" id="A0A0R1RUE9"/>
<dbReference type="STRING" id="1423778.FC70_GL000420"/>
<name>A0A0R1RUE9_9LACO</name>
<dbReference type="OrthoDB" id="9804482at2"/>
<dbReference type="RefSeq" id="WP_057889367.1">
    <property type="nucleotide sequence ID" value="NZ_AZFE01000003.1"/>
</dbReference>
<dbReference type="InterPro" id="IPR037518">
    <property type="entry name" value="MPN"/>
</dbReference>
<evidence type="ECO:0000256" key="5">
    <source>
        <dbReference type="ARBA" id="ARBA00022833"/>
    </source>
</evidence>
<evidence type="ECO:0000256" key="6">
    <source>
        <dbReference type="ARBA" id="ARBA00023049"/>
    </source>
</evidence>
<dbReference type="PROSITE" id="PS01302">
    <property type="entry name" value="UPF0758"/>
    <property type="match status" value="1"/>
</dbReference>
<protein>
    <submittedName>
        <fullName evidence="8">DNA repair protein</fullName>
    </submittedName>
</protein>
<dbReference type="PROSITE" id="PS50249">
    <property type="entry name" value="MPN"/>
    <property type="match status" value="1"/>
</dbReference>
<dbReference type="SUPFAM" id="SSF102712">
    <property type="entry name" value="JAB1/MPN domain"/>
    <property type="match status" value="1"/>
</dbReference>
<dbReference type="EMBL" id="AZFE01000003">
    <property type="protein sequence ID" value="KRL57946.1"/>
    <property type="molecule type" value="Genomic_DNA"/>
</dbReference>
<keyword evidence="6" id="KW-0482">Metalloprotease</keyword>
<evidence type="ECO:0000259" key="7">
    <source>
        <dbReference type="PROSITE" id="PS50249"/>
    </source>
</evidence>
<dbReference type="PATRIC" id="fig|1423778.4.peg.439"/>
<comment type="caution">
    <text evidence="8">The sequence shown here is derived from an EMBL/GenBank/DDBJ whole genome shotgun (WGS) entry which is preliminary data.</text>
</comment>
<dbReference type="Gene3D" id="3.40.140.10">
    <property type="entry name" value="Cytidine Deaminase, domain 2"/>
    <property type="match status" value="1"/>
</dbReference>
<dbReference type="InterPro" id="IPR001405">
    <property type="entry name" value="UPF0758"/>
</dbReference>
<dbReference type="PANTHER" id="PTHR30471">
    <property type="entry name" value="DNA REPAIR PROTEIN RADC"/>
    <property type="match status" value="1"/>
</dbReference>
<gene>
    <name evidence="8" type="ORF">FC70_GL000420</name>
</gene>
<dbReference type="InterPro" id="IPR025657">
    <property type="entry name" value="RadC_JAB"/>
</dbReference>
<accession>A0A0R1RUE9</accession>
<evidence type="ECO:0000313" key="8">
    <source>
        <dbReference type="EMBL" id="KRL57946.1"/>
    </source>
</evidence>
<evidence type="ECO:0000256" key="3">
    <source>
        <dbReference type="ARBA" id="ARBA00022723"/>
    </source>
</evidence>
<dbReference type="PANTHER" id="PTHR30471:SF3">
    <property type="entry name" value="UPF0758 PROTEIN YEES-RELATED"/>
    <property type="match status" value="1"/>
</dbReference>
<evidence type="ECO:0000256" key="2">
    <source>
        <dbReference type="ARBA" id="ARBA00022670"/>
    </source>
</evidence>
<organism evidence="8 9">
    <name type="scientific">Paucilactobacillus oligofermentans DSM 15707 = LMG 22743</name>
    <dbReference type="NCBI Taxonomy" id="1423778"/>
    <lineage>
        <taxon>Bacteria</taxon>
        <taxon>Bacillati</taxon>
        <taxon>Bacillota</taxon>
        <taxon>Bacilli</taxon>
        <taxon>Lactobacillales</taxon>
        <taxon>Lactobacillaceae</taxon>
        <taxon>Paucilactobacillus</taxon>
    </lineage>
</organism>
<dbReference type="Pfam" id="PF04002">
    <property type="entry name" value="RadC"/>
    <property type="match status" value="1"/>
</dbReference>
<dbReference type="InterPro" id="IPR020891">
    <property type="entry name" value="UPF0758_CS"/>
</dbReference>
<keyword evidence="2" id="KW-0645">Protease</keyword>
<evidence type="ECO:0000256" key="1">
    <source>
        <dbReference type="ARBA" id="ARBA00010243"/>
    </source>
</evidence>
<keyword evidence="3" id="KW-0479">Metal-binding</keyword>
<dbReference type="GO" id="GO:0046872">
    <property type="term" value="F:metal ion binding"/>
    <property type="evidence" value="ECO:0007669"/>
    <property type="project" value="UniProtKB-KW"/>
</dbReference>
<evidence type="ECO:0000313" key="9">
    <source>
        <dbReference type="Proteomes" id="UP000051697"/>
    </source>
</evidence>
<comment type="similarity">
    <text evidence="1">Belongs to the UPF0758 family.</text>
</comment>
<sequence>MTMSELTDKELLIEYFSNIGQQRVDELTMFFWQTFPTLADFKMAKNDVKRDLLDFDHQYYELLVGIELGQRIAHKPRPLIGKIYCSQQIGVELIEQLRNDVQECLILFCLDVKHQIIFQQMVFKGTLSTCPVHPREIFAVALEHHAESILVAHNHPSGSVTPSQNDILFSKRLDQCGELMGIELLDSFIIGDGNYLSLREADLFESN</sequence>
<proteinExistence type="inferred from homology"/>
<dbReference type="KEGG" id="lol:LACOL_1274"/>
<keyword evidence="5" id="KW-0862">Zinc</keyword>
<reference evidence="8 9" key="1">
    <citation type="journal article" date="2015" name="Genome Announc.">
        <title>Expanding the biotechnology potential of lactobacilli through comparative genomics of 213 strains and associated genera.</title>
        <authorList>
            <person name="Sun Z."/>
            <person name="Harris H.M."/>
            <person name="McCann A."/>
            <person name="Guo C."/>
            <person name="Argimon S."/>
            <person name="Zhang W."/>
            <person name="Yang X."/>
            <person name="Jeffery I.B."/>
            <person name="Cooney J.C."/>
            <person name="Kagawa T.F."/>
            <person name="Liu W."/>
            <person name="Song Y."/>
            <person name="Salvetti E."/>
            <person name="Wrobel A."/>
            <person name="Rasinkangas P."/>
            <person name="Parkhill J."/>
            <person name="Rea M.C."/>
            <person name="O'Sullivan O."/>
            <person name="Ritari J."/>
            <person name="Douillard F.P."/>
            <person name="Paul Ross R."/>
            <person name="Yang R."/>
            <person name="Briner A.E."/>
            <person name="Felis G.E."/>
            <person name="de Vos W.M."/>
            <person name="Barrangou R."/>
            <person name="Klaenhammer T.R."/>
            <person name="Caufield P.W."/>
            <person name="Cui Y."/>
            <person name="Zhang H."/>
            <person name="O'Toole P.W."/>
        </authorList>
    </citation>
    <scope>NUCLEOTIDE SEQUENCE [LARGE SCALE GENOMIC DNA]</scope>
    <source>
        <strain evidence="8 9">DSM 15707</strain>
    </source>
</reference>
<dbReference type="Proteomes" id="UP000051697">
    <property type="component" value="Unassembled WGS sequence"/>
</dbReference>
<feature type="domain" description="MPN" evidence="7">
    <location>
        <begin position="82"/>
        <end position="204"/>
    </location>
</feature>
<evidence type="ECO:0000256" key="4">
    <source>
        <dbReference type="ARBA" id="ARBA00022801"/>
    </source>
</evidence>
<keyword evidence="4" id="KW-0378">Hydrolase</keyword>